<dbReference type="Gene3D" id="1.20.120.220">
    <property type="entry name" value="ATP synthase, F0 complex, subunit A"/>
    <property type="match status" value="1"/>
</dbReference>
<evidence type="ECO:0000256" key="5">
    <source>
        <dbReference type="ARBA" id="ARBA00022547"/>
    </source>
</evidence>
<keyword evidence="7 12" id="KW-0375">Hydrogen ion transport</keyword>
<dbReference type="CDD" id="cd00310">
    <property type="entry name" value="ATP-synt_Fo_a_6"/>
    <property type="match status" value="1"/>
</dbReference>
<evidence type="ECO:0000256" key="8">
    <source>
        <dbReference type="ARBA" id="ARBA00022989"/>
    </source>
</evidence>
<dbReference type="Pfam" id="PF00119">
    <property type="entry name" value="ATP-synt_A"/>
    <property type="match status" value="1"/>
</dbReference>
<dbReference type="GO" id="GO:0005886">
    <property type="term" value="C:plasma membrane"/>
    <property type="evidence" value="ECO:0007669"/>
    <property type="project" value="UniProtKB-SubCell"/>
</dbReference>
<keyword evidence="3 12" id="KW-0813">Transport</keyword>
<name>A0AAU6SRP9_UNCXX</name>
<dbReference type="HAMAP" id="MF_01393">
    <property type="entry name" value="ATP_synth_a_bact"/>
    <property type="match status" value="1"/>
</dbReference>
<dbReference type="NCBIfam" id="TIGR01131">
    <property type="entry name" value="ATP_synt_6_or_A"/>
    <property type="match status" value="1"/>
</dbReference>
<comment type="similarity">
    <text evidence="2 12 13">Belongs to the ATPase A chain family.</text>
</comment>
<evidence type="ECO:0000256" key="11">
    <source>
        <dbReference type="ARBA" id="ARBA00023310"/>
    </source>
</evidence>
<dbReference type="AlphaFoldDB" id="A0AAU6SRP9"/>
<evidence type="ECO:0000256" key="9">
    <source>
        <dbReference type="ARBA" id="ARBA00023065"/>
    </source>
</evidence>
<evidence type="ECO:0000256" key="1">
    <source>
        <dbReference type="ARBA" id="ARBA00004141"/>
    </source>
</evidence>
<evidence type="ECO:0000256" key="4">
    <source>
        <dbReference type="ARBA" id="ARBA00022475"/>
    </source>
</evidence>
<keyword evidence="6 12" id="KW-0812">Transmembrane</keyword>
<evidence type="ECO:0000256" key="7">
    <source>
        <dbReference type="ARBA" id="ARBA00022781"/>
    </source>
</evidence>
<dbReference type="SUPFAM" id="SSF81336">
    <property type="entry name" value="F1F0 ATP synthase subunit A"/>
    <property type="match status" value="1"/>
</dbReference>
<evidence type="ECO:0000256" key="6">
    <source>
        <dbReference type="ARBA" id="ARBA00022692"/>
    </source>
</evidence>
<organism evidence="14">
    <name type="scientific">bacterium 19PA01SH03</name>
    <dbReference type="NCBI Taxonomy" id="2920705"/>
    <lineage>
        <taxon>Bacteria</taxon>
    </lineage>
</organism>
<feature type="transmembrane region" description="Helical" evidence="12">
    <location>
        <begin position="47"/>
        <end position="66"/>
    </location>
</feature>
<sequence>MGTTMADTPKEYIQHHLTSAQVCLVDGNITTNYGCADAGFWTLNWDALLFSVGLGVLFLWLFYRVGKNATTGVPGKWQCFVEMLVEQVDGLVKGTFHGKDKLVAPLALTIFVWIFLMNLMDLVPVDYVPTAMTLAGVEYFKILPTVNLNITLAMAIGVMILVIAYYIKYQGFKGFVKAFTLHPINHWALIPFNLVLETVSFLAKPVSLSLRLYGNMYAGELIFVLIAITYGAGFVLGGLGVVAHVIWAIFHVLVITLQAFIFMMLTIVYLSMASNDSH</sequence>
<evidence type="ECO:0000256" key="3">
    <source>
        <dbReference type="ARBA" id="ARBA00022448"/>
    </source>
</evidence>
<dbReference type="InterPro" id="IPR035908">
    <property type="entry name" value="F0_ATP_A_sf"/>
</dbReference>
<dbReference type="PROSITE" id="PS00449">
    <property type="entry name" value="ATPASE_A"/>
    <property type="match status" value="1"/>
</dbReference>
<feature type="transmembrane region" description="Helical" evidence="12">
    <location>
        <begin position="102"/>
        <end position="120"/>
    </location>
</feature>
<dbReference type="PRINTS" id="PR00123">
    <property type="entry name" value="ATPASEA"/>
</dbReference>
<dbReference type="FunFam" id="1.20.120.220:FF:000002">
    <property type="entry name" value="ATP synthase subunit a"/>
    <property type="match status" value="1"/>
</dbReference>
<evidence type="ECO:0000256" key="2">
    <source>
        <dbReference type="ARBA" id="ARBA00006810"/>
    </source>
</evidence>
<feature type="transmembrane region" description="Helical" evidence="12">
    <location>
        <begin position="148"/>
        <end position="167"/>
    </location>
</feature>
<dbReference type="GO" id="GO:0045259">
    <property type="term" value="C:proton-transporting ATP synthase complex"/>
    <property type="evidence" value="ECO:0007669"/>
    <property type="project" value="UniProtKB-KW"/>
</dbReference>
<evidence type="ECO:0000256" key="13">
    <source>
        <dbReference type="RuleBase" id="RU000483"/>
    </source>
</evidence>
<dbReference type="InterPro" id="IPR045082">
    <property type="entry name" value="ATP_syn_F0_a_bact/chloroplast"/>
</dbReference>
<evidence type="ECO:0000256" key="10">
    <source>
        <dbReference type="ARBA" id="ARBA00023136"/>
    </source>
</evidence>
<accession>A0AAU6SRP9</accession>
<feature type="transmembrane region" description="Helical" evidence="12">
    <location>
        <begin position="221"/>
        <end position="242"/>
    </location>
</feature>
<keyword evidence="9 12" id="KW-0406">Ion transport</keyword>
<dbReference type="PANTHER" id="PTHR42823:SF3">
    <property type="entry name" value="ATP SYNTHASE SUBUNIT A, CHLOROPLASTIC"/>
    <property type="match status" value="1"/>
</dbReference>
<feature type="transmembrane region" description="Helical" evidence="12">
    <location>
        <begin position="248"/>
        <end position="270"/>
    </location>
</feature>
<dbReference type="EMBL" id="CP095338">
    <property type="protein sequence ID" value="XAG22644.1"/>
    <property type="molecule type" value="Genomic_DNA"/>
</dbReference>
<comment type="subcellular location">
    <subcellularLocation>
        <location evidence="12 13">Cell membrane</location>
        <topology evidence="12 13">Multi-pass membrane protein</topology>
    </subcellularLocation>
    <subcellularLocation>
        <location evidence="1">Membrane</location>
        <topology evidence="1">Multi-pass membrane protein</topology>
    </subcellularLocation>
</comment>
<evidence type="ECO:0000256" key="12">
    <source>
        <dbReference type="HAMAP-Rule" id="MF_01393"/>
    </source>
</evidence>
<keyword evidence="4 12" id="KW-1003">Cell membrane</keyword>
<dbReference type="GO" id="GO:0046933">
    <property type="term" value="F:proton-transporting ATP synthase activity, rotational mechanism"/>
    <property type="evidence" value="ECO:0007669"/>
    <property type="project" value="UniProtKB-UniRule"/>
</dbReference>
<evidence type="ECO:0000313" key="14">
    <source>
        <dbReference type="EMBL" id="XAG22644.1"/>
    </source>
</evidence>
<dbReference type="PANTHER" id="PTHR42823">
    <property type="entry name" value="ATP SYNTHASE SUBUNIT A, CHLOROPLASTIC"/>
    <property type="match status" value="1"/>
</dbReference>
<gene>
    <name evidence="12 14" type="primary">atpB</name>
    <name evidence="14" type="ORF">MRN70_13735</name>
</gene>
<keyword evidence="10 12" id="KW-0472">Membrane</keyword>
<dbReference type="GO" id="GO:0042777">
    <property type="term" value="P:proton motive force-driven plasma membrane ATP synthesis"/>
    <property type="evidence" value="ECO:0007669"/>
    <property type="project" value="TreeGrafter"/>
</dbReference>
<dbReference type="InterPro" id="IPR000568">
    <property type="entry name" value="ATP_synth_F0_asu"/>
</dbReference>
<reference evidence="14" key="1">
    <citation type="submission" date="2022-03" db="EMBL/GenBank/DDBJ databases">
        <title>Sea Food Isolates.</title>
        <authorList>
            <person name="Li c."/>
        </authorList>
    </citation>
    <scope>NUCLEOTIDE SEQUENCE</scope>
    <source>
        <strain evidence="14">19PA01SH03</strain>
    </source>
</reference>
<dbReference type="NCBIfam" id="NF004477">
    <property type="entry name" value="PRK05815.1-1"/>
    <property type="match status" value="1"/>
</dbReference>
<keyword evidence="8 12" id="KW-1133">Transmembrane helix</keyword>
<proteinExistence type="inferred from homology"/>
<comment type="function">
    <text evidence="12 13">Key component of the proton channel; it plays a direct role in the translocation of protons across the membrane.</text>
</comment>
<keyword evidence="5 12" id="KW-0138">CF(0)</keyword>
<dbReference type="InterPro" id="IPR023011">
    <property type="entry name" value="ATP_synth_F0_asu_AS"/>
</dbReference>
<protein>
    <recommendedName>
        <fullName evidence="12 13">ATP synthase subunit a</fullName>
    </recommendedName>
    <alternativeName>
        <fullName evidence="12">ATP synthase F0 sector subunit a</fullName>
    </alternativeName>
    <alternativeName>
        <fullName evidence="12">F-ATPase subunit 6</fullName>
    </alternativeName>
</protein>
<keyword evidence="11 12" id="KW-0066">ATP synthesis</keyword>